<dbReference type="RefSeq" id="WP_135441739.1">
    <property type="nucleotide sequence ID" value="NZ_SRLE01000005.1"/>
</dbReference>
<sequence length="134" mass="14707">MQAYRLTDTLAVCGQISTAAVAEIAAAGFKVLVNNRPDGEEMNQPSSAEIQAAAEAAGLEYYHMPVNAMSFPGEQIEEMATLFDDPERPVFAFCRTGTRCTNLWVVSREPQLREEAAAHAHRLGFDLSLAMRML</sequence>
<dbReference type="EMBL" id="SRLE01000005">
    <property type="protein sequence ID" value="TGD74713.1"/>
    <property type="molecule type" value="Genomic_DNA"/>
</dbReference>
<organism evidence="2 3">
    <name type="scientific">Mangrovimicrobium sediminis</name>
    <dbReference type="NCBI Taxonomy" id="2562682"/>
    <lineage>
        <taxon>Bacteria</taxon>
        <taxon>Pseudomonadati</taxon>
        <taxon>Pseudomonadota</taxon>
        <taxon>Gammaproteobacteria</taxon>
        <taxon>Cellvibrionales</taxon>
        <taxon>Halieaceae</taxon>
        <taxon>Mangrovimicrobium</taxon>
    </lineage>
</organism>
<gene>
    <name evidence="2" type="ORF">E4634_05800</name>
</gene>
<dbReference type="OrthoDB" id="9802771at2"/>
<name>A0A4Z0M4U6_9GAMM</name>
<dbReference type="AlphaFoldDB" id="A0A4Z0M4U6"/>
<evidence type="ECO:0000313" key="2">
    <source>
        <dbReference type="EMBL" id="TGD74713.1"/>
    </source>
</evidence>
<accession>A0A4Z0M4U6</accession>
<dbReference type="SUPFAM" id="SSF52799">
    <property type="entry name" value="(Phosphotyrosine protein) phosphatases II"/>
    <property type="match status" value="1"/>
</dbReference>
<reference evidence="2 3" key="1">
    <citation type="submission" date="2019-04" db="EMBL/GenBank/DDBJ databases">
        <title>Taxonomy of novel Haliea sp. from mangrove soil of West Coast of India.</title>
        <authorList>
            <person name="Verma A."/>
            <person name="Kumar P."/>
            <person name="Krishnamurthi S."/>
        </authorList>
    </citation>
    <scope>NUCLEOTIDE SEQUENCE [LARGE SCALE GENOMIC DNA]</scope>
    <source>
        <strain evidence="2 3">SAOS-164</strain>
    </source>
</reference>
<evidence type="ECO:0000259" key="1">
    <source>
        <dbReference type="Pfam" id="PF04273"/>
    </source>
</evidence>
<dbReference type="GO" id="GO:0016787">
    <property type="term" value="F:hydrolase activity"/>
    <property type="evidence" value="ECO:0007669"/>
    <property type="project" value="InterPro"/>
</dbReference>
<dbReference type="Pfam" id="PF04273">
    <property type="entry name" value="BLH_phosphatase"/>
    <property type="match status" value="1"/>
</dbReference>
<feature type="domain" description="Beta-lactamase hydrolase-like protein phosphatase-like" evidence="1">
    <location>
        <begin position="6"/>
        <end position="108"/>
    </location>
</feature>
<keyword evidence="3" id="KW-1185">Reference proteome</keyword>
<protein>
    <submittedName>
        <fullName evidence="2">TIGR01244 family phosphatase</fullName>
    </submittedName>
</protein>
<proteinExistence type="predicted"/>
<dbReference type="InterPro" id="IPR005939">
    <property type="entry name" value="BLH_phosphatase-like"/>
</dbReference>
<dbReference type="Proteomes" id="UP000298050">
    <property type="component" value="Unassembled WGS sequence"/>
</dbReference>
<comment type="caution">
    <text evidence="2">The sequence shown here is derived from an EMBL/GenBank/DDBJ whole genome shotgun (WGS) entry which is preliminary data.</text>
</comment>
<dbReference type="NCBIfam" id="TIGR01244">
    <property type="entry name" value="TIGR01244 family sulfur transferase"/>
    <property type="match status" value="1"/>
</dbReference>
<evidence type="ECO:0000313" key="3">
    <source>
        <dbReference type="Proteomes" id="UP000298050"/>
    </source>
</evidence>
<dbReference type="InterPro" id="IPR029021">
    <property type="entry name" value="Prot-tyrosine_phosphatase-like"/>
</dbReference>
<dbReference type="Gene3D" id="3.90.190.10">
    <property type="entry name" value="Protein tyrosine phosphatase superfamily"/>
    <property type="match status" value="1"/>
</dbReference>